<evidence type="ECO:0000259" key="3">
    <source>
        <dbReference type="Pfam" id="PF16344"/>
    </source>
</evidence>
<dbReference type="GO" id="GO:0016989">
    <property type="term" value="F:sigma factor antagonist activity"/>
    <property type="evidence" value="ECO:0007669"/>
    <property type="project" value="TreeGrafter"/>
</dbReference>
<dbReference type="InterPro" id="IPR012373">
    <property type="entry name" value="Ferrdict_sens_TM"/>
</dbReference>
<accession>A0A1H7R270</accession>
<dbReference type="PANTHER" id="PTHR30273">
    <property type="entry name" value="PERIPLASMIC SIGNAL SENSOR AND SIGMA FACTOR ACTIVATOR FECR-RELATED"/>
    <property type="match status" value="1"/>
</dbReference>
<dbReference type="Pfam" id="PF04773">
    <property type="entry name" value="FecR"/>
    <property type="match status" value="1"/>
</dbReference>
<reference evidence="5" key="1">
    <citation type="submission" date="2016-10" db="EMBL/GenBank/DDBJ databases">
        <authorList>
            <person name="Varghese N."/>
            <person name="Submissions S."/>
        </authorList>
    </citation>
    <scope>NUCLEOTIDE SEQUENCE [LARGE SCALE GENOMIC DNA]</scope>
    <source>
        <strain evidence="5">DSM 18733</strain>
    </source>
</reference>
<keyword evidence="5" id="KW-1185">Reference proteome</keyword>
<evidence type="ECO:0000256" key="1">
    <source>
        <dbReference type="SAM" id="Phobius"/>
    </source>
</evidence>
<keyword evidence="1" id="KW-0472">Membrane</keyword>
<evidence type="ECO:0000313" key="4">
    <source>
        <dbReference type="EMBL" id="SEL54035.1"/>
    </source>
</evidence>
<gene>
    <name evidence="4" type="ORF">SAMN05661044_02800</name>
</gene>
<dbReference type="PIRSF" id="PIRSF018266">
    <property type="entry name" value="FecR"/>
    <property type="match status" value="1"/>
</dbReference>
<feature type="transmembrane region" description="Helical" evidence="1">
    <location>
        <begin position="68"/>
        <end position="89"/>
    </location>
</feature>
<dbReference type="Pfam" id="PF16344">
    <property type="entry name" value="FecR_C"/>
    <property type="match status" value="1"/>
</dbReference>
<proteinExistence type="predicted"/>
<dbReference type="STRING" id="407022.SAMN05661044_02800"/>
<sequence>MEKERIKELLHKYRKGLCTDAEKAWVESFYDELANLPSSDLTEEMIQADLADVYQRIPALSKNKSFTLLPRIVAAAVFLLFVSIGFYFFKEKESSQPLVEVIDKSKINPNDFAPGTNKALLTLADGSQIALDNAPDQKILDKGGIKITKNEDGLITYQINPGIQEAKSNTLSTPKGGQYQVILSDGTKVWLNAASSLSYPTTFTGNERKVLLKGEAYFEVAKNEKQPFKVLTDRQELLVLGTHFNINSYEDEPEIKTTLLEGSVKVSALQTNHTILLKPGEQAALKKSGKLKVDQIDAENVIAWKSGLFQFQGSGIQEALRQMARWYDLTIEFEGDAPDIQLWGEVHRNANAIEALEILRYFDLKYKILAKGNAKKIIIIQ</sequence>
<dbReference type="PANTHER" id="PTHR30273:SF2">
    <property type="entry name" value="PROTEIN FECR"/>
    <property type="match status" value="1"/>
</dbReference>
<keyword evidence="1" id="KW-0812">Transmembrane</keyword>
<feature type="domain" description="Protein FecR C-terminal" evidence="3">
    <location>
        <begin position="309"/>
        <end position="372"/>
    </location>
</feature>
<evidence type="ECO:0000313" key="5">
    <source>
        <dbReference type="Proteomes" id="UP000199421"/>
    </source>
</evidence>
<name>A0A1H7R270_OLID1</name>
<dbReference type="Proteomes" id="UP000199421">
    <property type="component" value="Unassembled WGS sequence"/>
</dbReference>
<dbReference type="Gene3D" id="2.60.120.1440">
    <property type="match status" value="1"/>
</dbReference>
<protein>
    <submittedName>
        <fullName evidence="4">FecR family protein</fullName>
    </submittedName>
</protein>
<dbReference type="InterPro" id="IPR032508">
    <property type="entry name" value="FecR_C"/>
</dbReference>
<dbReference type="AlphaFoldDB" id="A0A1H7R270"/>
<organism evidence="4 5">
    <name type="scientific">Olivibacter domesticus</name>
    <name type="common">Pseudosphingobacterium domesticum</name>
    <dbReference type="NCBI Taxonomy" id="407022"/>
    <lineage>
        <taxon>Bacteria</taxon>
        <taxon>Pseudomonadati</taxon>
        <taxon>Bacteroidota</taxon>
        <taxon>Sphingobacteriia</taxon>
        <taxon>Sphingobacteriales</taxon>
        <taxon>Sphingobacteriaceae</taxon>
        <taxon>Olivibacter</taxon>
    </lineage>
</organism>
<dbReference type="FunFam" id="2.60.120.1440:FF:000001">
    <property type="entry name" value="Putative anti-sigma factor"/>
    <property type="match status" value="1"/>
</dbReference>
<dbReference type="InterPro" id="IPR006860">
    <property type="entry name" value="FecR"/>
</dbReference>
<evidence type="ECO:0000259" key="2">
    <source>
        <dbReference type="Pfam" id="PF04773"/>
    </source>
</evidence>
<dbReference type="EMBL" id="FOAF01000002">
    <property type="protein sequence ID" value="SEL54035.1"/>
    <property type="molecule type" value="Genomic_DNA"/>
</dbReference>
<dbReference type="Gene3D" id="3.55.50.30">
    <property type="match status" value="1"/>
</dbReference>
<feature type="domain" description="FecR protein" evidence="2">
    <location>
        <begin position="170"/>
        <end position="265"/>
    </location>
</feature>
<dbReference type="RefSeq" id="WP_093325343.1">
    <property type="nucleotide sequence ID" value="NZ_FOAF01000002.1"/>
</dbReference>
<dbReference type="OrthoDB" id="1099963at2"/>
<keyword evidence="1" id="KW-1133">Transmembrane helix</keyword>